<evidence type="ECO:0000313" key="2">
    <source>
        <dbReference type="EMBL" id="PLW70345.1"/>
    </source>
</evidence>
<comment type="caution">
    <text evidence="2">The sequence shown here is derived from an EMBL/GenBank/DDBJ whole genome shotgun (WGS) entry which is preliminary data.</text>
</comment>
<accession>A0A2N5X787</accession>
<organism evidence="2 3">
    <name type="scientific">Pseudohalioglobus lutimaris</name>
    <dbReference type="NCBI Taxonomy" id="1737061"/>
    <lineage>
        <taxon>Bacteria</taxon>
        <taxon>Pseudomonadati</taxon>
        <taxon>Pseudomonadota</taxon>
        <taxon>Gammaproteobacteria</taxon>
        <taxon>Cellvibrionales</taxon>
        <taxon>Halieaceae</taxon>
        <taxon>Pseudohalioglobus</taxon>
    </lineage>
</organism>
<proteinExistence type="predicted"/>
<protein>
    <recommendedName>
        <fullName evidence="1">Aminoglycoside phosphotransferase domain-containing protein</fullName>
    </recommendedName>
</protein>
<dbReference type="OrthoDB" id="179763at2"/>
<gene>
    <name evidence="2" type="ORF">C0039_03835</name>
</gene>
<dbReference type="Gene3D" id="3.30.200.20">
    <property type="entry name" value="Phosphorylase Kinase, domain 1"/>
    <property type="match status" value="1"/>
</dbReference>
<evidence type="ECO:0000313" key="3">
    <source>
        <dbReference type="Proteomes" id="UP000235005"/>
    </source>
</evidence>
<dbReference type="Proteomes" id="UP000235005">
    <property type="component" value="Unassembled WGS sequence"/>
</dbReference>
<dbReference type="EMBL" id="PKUS01000002">
    <property type="protein sequence ID" value="PLW70345.1"/>
    <property type="molecule type" value="Genomic_DNA"/>
</dbReference>
<name>A0A2N5X787_9GAMM</name>
<dbReference type="InterPro" id="IPR002575">
    <property type="entry name" value="Aminoglycoside_PTrfase"/>
</dbReference>
<keyword evidence="3" id="KW-1185">Reference proteome</keyword>
<dbReference type="Gene3D" id="3.90.1200.10">
    <property type="match status" value="1"/>
</dbReference>
<dbReference type="InterPro" id="IPR052077">
    <property type="entry name" value="CcrZ_PhaseVar_Mediator"/>
</dbReference>
<reference evidence="2 3" key="1">
    <citation type="submission" date="2018-01" db="EMBL/GenBank/DDBJ databases">
        <title>The draft genome sequence of Halioglobus lutimaris HF004.</title>
        <authorList>
            <person name="Du Z.-J."/>
            <person name="Shi M.-J."/>
        </authorList>
    </citation>
    <scope>NUCLEOTIDE SEQUENCE [LARGE SCALE GENOMIC DNA]</scope>
    <source>
        <strain evidence="2 3">HF004</strain>
    </source>
</reference>
<dbReference type="PANTHER" id="PTHR40086">
    <property type="entry name" value="PHOSPHOTRANSFERASE YTMP-RELATED"/>
    <property type="match status" value="1"/>
</dbReference>
<dbReference type="AlphaFoldDB" id="A0A2N5X787"/>
<dbReference type="PANTHER" id="PTHR40086:SF1">
    <property type="entry name" value="CELL CYCLE REGULATOR CCRZ"/>
    <property type="match status" value="1"/>
</dbReference>
<dbReference type="InterPro" id="IPR011009">
    <property type="entry name" value="Kinase-like_dom_sf"/>
</dbReference>
<feature type="domain" description="Aminoglycoside phosphotransferase" evidence="1">
    <location>
        <begin position="39"/>
        <end position="240"/>
    </location>
</feature>
<dbReference type="CDD" id="cd05151">
    <property type="entry name" value="ChoK-like"/>
    <property type="match status" value="1"/>
</dbReference>
<sequence length="292" mass="33137">MNRSADTHPHQLRLQQTLAQWQHWQCKPPLTAPPVLEGPLGGGLSNHNFLASAGQHRFVVRIDGIDPRSHGLSRQVEWRTLQSASAARIAPVPRYFNPDLGAMVVDYRKPDAEQGVALDELAGLIHRIHALPPVHHRVNLAERIQRYQRRLTRMARPGLPDAYGQGVKNLLQTLHDTDDGRRTITHNDLLPANLLRSEDRLLALDWEYCGLGSPWFDLAVASLGQQLTPKRQAALLEHYLGESPTAEQCLRLRRYRALARYIELLWHLAESPAEDLGQRLHSGLRLIDKEQY</sequence>
<evidence type="ECO:0000259" key="1">
    <source>
        <dbReference type="Pfam" id="PF01636"/>
    </source>
</evidence>
<dbReference type="Pfam" id="PF01636">
    <property type="entry name" value="APH"/>
    <property type="match status" value="1"/>
</dbReference>
<dbReference type="SUPFAM" id="SSF56112">
    <property type="entry name" value="Protein kinase-like (PK-like)"/>
    <property type="match status" value="1"/>
</dbReference>
<dbReference type="RefSeq" id="WP_101517277.1">
    <property type="nucleotide sequence ID" value="NZ_PKUS01000002.1"/>
</dbReference>